<name>A0A6A6WPM9_9PLEO</name>
<proteinExistence type="predicted"/>
<keyword evidence="3" id="KW-1185">Reference proteome</keyword>
<dbReference type="EMBL" id="MU002562">
    <property type="protein sequence ID" value="KAF2786062.1"/>
    <property type="molecule type" value="Genomic_DNA"/>
</dbReference>
<organism evidence="2 3">
    <name type="scientific">Melanomma pulvis-pyrius CBS 109.77</name>
    <dbReference type="NCBI Taxonomy" id="1314802"/>
    <lineage>
        <taxon>Eukaryota</taxon>
        <taxon>Fungi</taxon>
        <taxon>Dikarya</taxon>
        <taxon>Ascomycota</taxon>
        <taxon>Pezizomycotina</taxon>
        <taxon>Dothideomycetes</taxon>
        <taxon>Pleosporomycetidae</taxon>
        <taxon>Pleosporales</taxon>
        <taxon>Melanommataceae</taxon>
        <taxon>Melanomma</taxon>
    </lineage>
</organism>
<dbReference type="Proteomes" id="UP000799757">
    <property type="component" value="Unassembled WGS sequence"/>
</dbReference>
<gene>
    <name evidence="2" type="ORF">K505DRAFT_154786</name>
</gene>
<feature type="region of interest" description="Disordered" evidence="1">
    <location>
        <begin position="108"/>
        <end position="147"/>
    </location>
</feature>
<dbReference type="AlphaFoldDB" id="A0A6A6WPM9"/>
<evidence type="ECO:0000256" key="1">
    <source>
        <dbReference type="SAM" id="MobiDB-lite"/>
    </source>
</evidence>
<sequence length="147" mass="14812">MAVGGCGVVVAGSLYGWDTSKTSPPEARAEGAAGRGVRGRRWGGRGAARCCDAGLSVRVRVFAREGSAVVGGGGCWNSVGRSWCLRVSLAAKSLAKMCGPIQKLGRTGMGNDLKGKRTTGRARARASGSDNLASSGEGTRAGAVTAL</sequence>
<protein>
    <submittedName>
        <fullName evidence="2">Uncharacterized protein</fullName>
    </submittedName>
</protein>
<accession>A0A6A6WPM9</accession>
<evidence type="ECO:0000313" key="3">
    <source>
        <dbReference type="Proteomes" id="UP000799757"/>
    </source>
</evidence>
<evidence type="ECO:0000313" key="2">
    <source>
        <dbReference type="EMBL" id="KAF2786062.1"/>
    </source>
</evidence>
<reference evidence="2" key="1">
    <citation type="journal article" date="2020" name="Stud. Mycol.">
        <title>101 Dothideomycetes genomes: a test case for predicting lifestyles and emergence of pathogens.</title>
        <authorList>
            <person name="Haridas S."/>
            <person name="Albert R."/>
            <person name="Binder M."/>
            <person name="Bloem J."/>
            <person name="Labutti K."/>
            <person name="Salamov A."/>
            <person name="Andreopoulos B."/>
            <person name="Baker S."/>
            <person name="Barry K."/>
            <person name="Bills G."/>
            <person name="Bluhm B."/>
            <person name="Cannon C."/>
            <person name="Castanera R."/>
            <person name="Culley D."/>
            <person name="Daum C."/>
            <person name="Ezra D."/>
            <person name="Gonzalez J."/>
            <person name="Henrissat B."/>
            <person name="Kuo A."/>
            <person name="Liang C."/>
            <person name="Lipzen A."/>
            <person name="Lutzoni F."/>
            <person name="Magnuson J."/>
            <person name="Mondo S."/>
            <person name="Nolan M."/>
            <person name="Ohm R."/>
            <person name="Pangilinan J."/>
            <person name="Park H.-J."/>
            <person name="Ramirez L."/>
            <person name="Alfaro M."/>
            <person name="Sun H."/>
            <person name="Tritt A."/>
            <person name="Yoshinaga Y."/>
            <person name="Zwiers L.-H."/>
            <person name="Turgeon B."/>
            <person name="Goodwin S."/>
            <person name="Spatafora J."/>
            <person name="Crous P."/>
            <person name="Grigoriev I."/>
        </authorList>
    </citation>
    <scope>NUCLEOTIDE SEQUENCE</scope>
    <source>
        <strain evidence="2">CBS 109.77</strain>
    </source>
</reference>